<accession>A0A919E6U2</accession>
<evidence type="ECO:0000313" key="2">
    <source>
        <dbReference type="EMBL" id="GHF17987.1"/>
    </source>
</evidence>
<sequence length="226" mass="25444">MSSYYSKMNQVIEGPAFKNGVCKEDRWGAFVSELPSPQSRQVANLWKKLCAETRSMPKRHALTLRNLCGNALRVMVIDNPMDRNECVIKLYGSELSGKVGANLTNWRLEDTALDDVQADFWFKNFEMFQEPRPYISIYQQRGFGVADKLSYTLNLPVQIEEGHVAGFLYQSLYRLTDYYTVKDGSASDRHSGGSKGGGNDDPSISSFRGDGAVVNLRTFGSLRTFH</sequence>
<keyword evidence="3" id="KW-1185">Reference proteome</keyword>
<feature type="region of interest" description="Disordered" evidence="1">
    <location>
        <begin position="185"/>
        <end position="206"/>
    </location>
</feature>
<protein>
    <recommendedName>
        <fullName evidence="4">PAS domain-containing protein</fullName>
    </recommendedName>
</protein>
<name>A0A919E6U2_9PROT</name>
<evidence type="ECO:0000313" key="3">
    <source>
        <dbReference type="Proteomes" id="UP000630923"/>
    </source>
</evidence>
<dbReference type="EMBL" id="BNCI01000001">
    <property type="protein sequence ID" value="GHF17987.1"/>
    <property type="molecule type" value="Genomic_DNA"/>
</dbReference>
<evidence type="ECO:0008006" key="4">
    <source>
        <dbReference type="Google" id="ProtNLM"/>
    </source>
</evidence>
<comment type="caution">
    <text evidence="2">The sequence shown here is derived from an EMBL/GenBank/DDBJ whole genome shotgun (WGS) entry which is preliminary data.</text>
</comment>
<dbReference type="RefSeq" id="WP_191250551.1">
    <property type="nucleotide sequence ID" value="NZ_BNCI01000001.1"/>
</dbReference>
<gene>
    <name evidence="2" type="ORF">GCM10017044_10610</name>
</gene>
<evidence type="ECO:0000256" key="1">
    <source>
        <dbReference type="SAM" id="MobiDB-lite"/>
    </source>
</evidence>
<reference evidence="2" key="1">
    <citation type="journal article" date="2014" name="Int. J. Syst. Evol. Microbiol.">
        <title>Complete genome sequence of Corynebacterium casei LMG S-19264T (=DSM 44701T), isolated from a smear-ripened cheese.</title>
        <authorList>
            <consortium name="US DOE Joint Genome Institute (JGI-PGF)"/>
            <person name="Walter F."/>
            <person name="Albersmeier A."/>
            <person name="Kalinowski J."/>
            <person name="Ruckert C."/>
        </authorList>
    </citation>
    <scope>NUCLEOTIDE SEQUENCE</scope>
    <source>
        <strain evidence="2">KCTC 42590</strain>
    </source>
</reference>
<organism evidence="2 3">
    <name type="scientific">Kordiimonas sediminis</name>
    <dbReference type="NCBI Taxonomy" id="1735581"/>
    <lineage>
        <taxon>Bacteria</taxon>
        <taxon>Pseudomonadati</taxon>
        <taxon>Pseudomonadota</taxon>
        <taxon>Alphaproteobacteria</taxon>
        <taxon>Kordiimonadales</taxon>
        <taxon>Kordiimonadaceae</taxon>
        <taxon>Kordiimonas</taxon>
    </lineage>
</organism>
<dbReference type="AlphaFoldDB" id="A0A919E6U2"/>
<proteinExistence type="predicted"/>
<reference evidence="2" key="2">
    <citation type="submission" date="2020-09" db="EMBL/GenBank/DDBJ databases">
        <authorList>
            <person name="Sun Q."/>
            <person name="Kim S."/>
        </authorList>
    </citation>
    <scope>NUCLEOTIDE SEQUENCE</scope>
    <source>
        <strain evidence="2">KCTC 42590</strain>
    </source>
</reference>
<dbReference type="Proteomes" id="UP000630923">
    <property type="component" value="Unassembled WGS sequence"/>
</dbReference>